<feature type="compositionally biased region" description="Polar residues" evidence="1">
    <location>
        <begin position="19"/>
        <end position="30"/>
    </location>
</feature>
<evidence type="ECO:0000313" key="3">
    <source>
        <dbReference type="Proteomes" id="UP000222542"/>
    </source>
</evidence>
<dbReference type="AlphaFoldDB" id="A0A2G2Z2L2"/>
<dbReference type="EMBL" id="AYRZ02000007">
    <property type="protein sequence ID" value="PHT76238.1"/>
    <property type="molecule type" value="Genomic_DNA"/>
</dbReference>
<dbReference type="Gramene" id="PHT76238">
    <property type="protein sequence ID" value="PHT76238"/>
    <property type="gene ID" value="T459_19760"/>
</dbReference>
<reference evidence="2 3" key="1">
    <citation type="journal article" date="2014" name="Nat. Genet.">
        <title>Genome sequence of the hot pepper provides insights into the evolution of pungency in Capsicum species.</title>
        <authorList>
            <person name="Kim S."/>
            <person name="Park M."/>
            <person name="Yeom S.I."/>
            <person name="Kim Y.M."/>
            <person name="Lee J.M."/>
            <person name="Lee H.A."/>
            <person name="Seo E."/>
            <person name="Choi J."/>
            <person name="Cheong K."/>
            <person name="Kim K.T."/>
            <person name="Jung K."/>
            <person name="Lee G.W."/>
            <person name="Oh S.K."/>
            <person name="Bae C."/>
            <person name="Kim S.B."/>
            <person name="Lee H.Y."/>
            <person name="Kim S.Y."/>
            <person name="Kim M.S."/>
            <person name="Kang B.C."/>
            <person name="Jo Y.D."/>
            <person name="Yang H.B."/>
            <person name="Jeong H.J."/>
            <person name="Kang W.H."/>
            <person name="Kwon J.K."/>
            <person name="Shin C."/>
            <person name="Lim J.Y."/>
            <person name="Park J.H."/>
            <person name="Huh J.H."/>
            <person name="Kim J.S."/>
            <person name="Kim B.D."/>
            <person name="Cohen O."/>
            <person name="Paran I."/>
            <person name="Suh M.C."/>
            <person name="Lee S.B."/>
            <person name="Kim Y.K."/>
            <person name="Shin Y."/>
            <person name="Noh S.J."/>
            <person name="Park J."/>
            <person name="Seo Y.S."/>
            <person name="Kwon S.Y."/>
            <person name="Kim H.A."/>
            <person name="Park J.M."/>
            <person name="Kim H.J."/>
            <person name="Choi S.B."/>
            <person name="Bosland P.W."/>
            <person name="Reeves G."/>
            <person name="Jo S.H."/>
            <person name="Lee B.W."/>
            <person name="Cho H.T."/>
            <person name="Choi H.S."/>
            <person name="Lee M.S."/>
            <person name="Yu Y."/>
            <person name="Do Choi Y."/>
            <person name="Park B.S."/>
            <person name="van Deynze A."/>
            <person name="Ashrafi H."/>
            <person name="Hill T."/>
            <person name="Kim W.T."/>
            <person name="Pai H.S."/>
            <person name="Ahn H.K."/>
            <person name="Yeam I."/>
            <person name="Giovannoni J.J."/>
            <person name="Rose J.K."/>
            <person name="Sorensen I."/>
            <person name="Lee S.J."/>
            <person name="Kim R.W."/>
            <person name="Choi I.Y."/>
            <person name="Choi B.S."/>
            <person name="Lim J.S."/>
            <person name="Lee Y.H."/>
            <person name="Choi D."/>
        </authorList>
    </citation>
    <scope>NUCLEOTIDE SEQUENCE [LARGE SCALE GENOMIC DNA]</scope>
    <source>
        <strain evidence="3">cv. CM334</strain>
    </source>
</reference>
<evidence type="ECO:0008006" key="4">
    <source>
        <dbReference type="Google" id="ProtNLM"/>
    </source>
</evidence>
<comment type="caution">
    <text evidence="2">The sequence shown here is derived from an EMBL/GenBank/DDBJ whole genome shotgun (WGS) entry which is preliminary data.</text>
</comment>
<gene>
    <name evidence="2" type="ORF">T459_19760</name>
</gene>
<accession>A0A2G2Z2L2</accession>
<sequence>MTMGFKTKGLKEEAPMTMGFTTNKASSSSDALKIPGEDHSFQGQKQQQFSSPLKTFANVFMSLVGAGILRLPYTFKKIG</sequence>
<dbReference type="Proteomes" id="UP000222542">
    <property type="component" value="Unassembled WGS sequence"/>
</dbReference>
<reference evidence="2 3" key="2">
    <citation type="journal article" date="2017" name="Genome Biol.">
        <title>New reference genome sequences of hot pepper reveal the massive evolution of plant disease-resistance genes by retroduplication.</title>
        <authorList>
            <person name="Kim S."/>
            <person name="Park J."/>
            <person name="Yeom S.I."/>
            <person name="Kim Y.M."/>
            <person name="Seo E."/>
            <person name="Kim K.T."/>
            <person name="Kim M.S."/>
            <person name="Lee J.M."/>
            <person name="Cheong K."/>
            <person name="Shin H.S."/>
            <person name="Kim S.B."/>
            <person name="Han K."/>
            <person name="Lee J."/>
            <person name="Park M."/>
            <person name="Lee H.A."/>
            <person name="Lee H.Y."/>
            <person name="Lee Y."/>
            <person name="Oh S."/>
            <person name="Lee J.H."/>
            <person name="Choi E."/>
            <person name="Choi E."/>
            <person name="Lee S.E."/>
            <person name="Jeon J."/>
            <person name="Kim H."/>
            <person name="Choi G."/>
            <person name="Song H."/>
            <person name="Lee J."/>
            <person name="Lee S.C."/>
            <person name="Kwon J.K."/>
            <person name="Lee H.Y."/>
            <person name="Koo N."/>
            <person name="Hong Y."/>
            <person name="Kim R.W."/>
            <person name="Kang W.H."/>
            <person name="Huh J.H."/>
            <person name="Kang B.C."/>
            <person name="Yang T.J."/>
            <person name="Lee Y.H."/>
            <person name="Bennetzen J.L."/>
            <person name="Choi D."/>
        </authorList>
    </citation>
    <scope>NUCLEOTIDE SEQUENCE [LARGE SCALE GENOMIC DNA]</scope>
    <source>
        <strain evidence="3">cv. CM334</strain>
    </source>
</reference>
<evidence type="ECO:0000256" key="1">
    <source>
        <dbReference type="SAM" id="MobiDB-lite"/>
    </source>
</evidence>
<keyword evidence="3" id="KW-1185">Reference proteome</keyword>
<evidence type="ECO:0000313" key="2">
    <source>
        <dbReference type="EMBL" id="PHT76238.1"/>
    </source>
</evidence>
<organism evidence="2 3">
    <name type="scientific">Capsicum annuum</name>
    <name type="common">Capsicum pepper</name>
    <dbReference type="NCBI Taxonomy" id="4072"/>
    <lineage>
        <taxon>Eukaryota</taxon>
        <taxon>Viridiplantae</taxon>
        <taxon>Streptophyta</taxon>
        <taxon>Embryophyta</taxon>
        <taxon>Tracheophyta</taxon>
        <taxon>Spermatophyta</taxon>
        <taxon>Magnoliopsida</taxon>
        <taxon>eudicotyledons</taxon>
        <taxon>Gunneridae</taxon>
        <taxon>Pentapetalae</taxon>
        <taxon>asterids</taxon>
        <taxon>lamiids</taxon>
        <taxon>Solanales</taxon>
        <taxon>Solanaceae</taxon>
        <taxon>Solanoideae</taxon>
        <taxon>Capsiceae</taxon>
        <taxon>Capsicum</taxon>
    </lineage>
</organism>
<name>A0A2G2Z2L2_CAPAN</name>
<protein>
    <recommendedName>
        <fullName evidence="4">Amino acid transporter transmembrane domain-containing protein</fullName>
    </recommendedName>
</protein>
<feature type="region of interest" description="Disordered" evidence="1">
    <location>
        <begin position="16"/>
        <end position="46"/>
    </location>
</feature>
<proteinExistence type="predicted"/>
<dbReference type="STRING" id="4072.A0A2G2Z2L2"/>